<evidence type="ECO:0000313" key="1">
    <source>
        <dbReference type="EMBL" id="MFK7160937.1"/>
    </source>
</evidence>
<accession>A0ABW8PXB5</accession>
<dbReference type="Proteomes" id="UP001621714">
    <property type="component" value="Unassembled WGS sequence"/>
</dbReference>
<reference evidence="1 2" key="1">
    <citation type="submission" date="2024-02" db="EMBL/GenBank/DDBJ databases">
        <title>Marinospirillum sp. MEB 164 isolated from Lonar lake sediment.</title>
        <authorList>
            <person name="Joshi A."/>
            <person name="Thite S."/>
        </authorList>
    </citation>
    <scope>NUCLEOTIDE SEQUENCE [LARGE SCALE GENOMIC DNA]</scope>
    <source>
        <strain evidence="1 2">MEB164</strain>
    </source>
</reference>
<gene>
    <name evidence="1" type="ORF">V6U78_07805</name>
</gene>
<proteinExistence type="predicted"/>
<name>A0ABW8PXB5_9GAMM</name>
<protein>
    <submittedName>
        <fullName evidence="1">DciA family protein</fullName>
    </submittedName>
</protein>
<dbReference type="InterPro" id="IPR007922">
    <property type="entry name" value="DciA-like"/>
</dbReference>
<sequence>MIGPKNAYRKKESSSSSRSCLALGIQGHYGYAQQRLSAKEAFFMSIKARAGQTKSLNSLINKDTSVLGALINRATQLKQIETHLKALLPDALRDEFRVADWQQQRLIIMASQATLLTYFRFAEPQIRQQLQQHYPELERIELKIRPRPPQPKTIPTKKIQLSNNTRTQLLALAEKEQHPDLKAALIILANSHQI</sequence>
<dbReference type="RefSeq" id="WP_405339133.1">
    <property type="nucleotide sequence ID" value="NZ_JBANFI010000004.1"/>
</dbReference>
<evidence type="ECO:0000313" key="2">
    <source>
        <dbReference type="Proteomes" id="UP001621714"/>
    </source>
</evidence>
<keyword evidence="2" id="KW-1185">Reference proteome</keyword>
<comment type="caution">
    <text evidence="1">The sequence shown here is derived from an EMBL/GenBank/DDBJ whole genome shotgun (WGS) entry which is preliminary data.</text>
</comment>
<dbReference type="EMBL" id="JBANFI010000004">
    <property type="protein sequence ID" value="MFK7160937.1"/>
    <property type="molecule type" value="Genomic_DNA"/>
</dbReference>
<organism evidence="1 2">
    <name type="scientific">Marinospirillum alkalitolerans</name>
    <dbReference type="NCBI Taxonomy" id="3123374"/>
    <lineage>
        <taxon>Bacteria</taxon>
        <taxon>Pseudomonadati</taxon>
        <taxon>Pseudomonadota</taxon>
        <taxon>Gammaproteobacteria</taxon>
        <taxon>Oceanospirillales</taxon>
        <taxon>Oceanospirillaceae</taxon>
        <taxon>Marinospirillum</taxon>
    </lineage>
</organism>
<dbReference type="Pfam" id="PF05258">
    <property type="entry name" value="DciA"/>
    <property type="match status" value="1"/>
</dbReference>